<proteinExistence type="predicted"/>
<gene>
    <name evidence="1" type="ORF">NM208_g12107</name>
</gene>
<organism evidence="1 2">
    <name type="scientific">Fusarium decemcellulare</name>
    <dbReference type="NCBI Taxonomy" id="57161"/>
    <lineage>
        <taxon>Eukaryota</taxon>
        <taxon>Fungi</taxon>
        <taxon>Dikarya</taxon>
        <taxon>Ascomycota</taxon>
        <taxon>Pezizomycotina</taxon>
        <taxon>Sordariomycetes</taxon>
        <taxon>Hypocreomycetidae</taxon>
        <taxon>Hypocreales</taxon>
        <taxon>Nectriaceae</taxon>
        <taxon>Fusarium</taxon>
        <taxon>Fusarium decemcellulare species complex</taxon>
    </lineage>
</organism>
<evidence type="ECO:0000313" key="2">
    <source>
        <dbReference type="Proteomes" id="UP001148629"/>
    </source>
</evidence>
<comment type="caution">
    <text evidence="1">The sequence shown here is derived from an EMBL/GenBank/DDBJ whole genome shotgun (WGS) entry which is preliminary data.</text>
</comment>
<name>A0ACC1RQB0_9HYPO</name>
<protein>
    <submittedName>
        <fullName evidence="1">Uncharacterized protein</fullName>
    </submittedName>
</protein>
<accession>A0ACC1RQB0</accession>
<dbReference type="EMBL" id="JANRMS010002101">
    <property type="protein sequence ID" value="KAJ3524317.1"/>
    <property type="molecule type" value="Genomic_DNA"/>
</dbReference>
<keyword evidence="2" id="KW-1185">Reference proteome</keyword>
<evidence type="ECO:0000313" key="1">
    <source>
        <dbReference type="EMBL" id="KAJ3524317.1"/>
    </source>
</evidence>
<sequence>MSQLAHLTQKNDTGISAATSATMSTGGEAELVSSAADDRLSDTLAEDIQADVGREPELAKPCYRDLIDLGEADVLVRDFTSNWVQQFPFIYIDPQQTALDIHGHSPFLCLCILGVTIDFPSPRRKRICDEIMNQVTSRIIRNAERNLDLLQGLLVYTAWYRYPVHGAKREIIMMSQLCATLVYDLDLDKKEVLTLEEMRALIGAFWVSSGIRLMMNKPIGLGHSKQIDKCVRDLATAAAHPTDTWARHLTRLRSFITQADDIYKGNKESYKTPGAEALTRIMTTMFDRELEDFKTSIPKDLERYSGPAGESTTASGMTIKLTQADRTLLIEMESAERFARKFCLVENLWTAEQHPINLEAATVRRTTMLWQVLKLSRSVIERFLSTPDAEVRRTTFVILSHLCGALETLASAVWGLVDIVLKGDRNQAANHQAALQSIISEASYLKLVADLRRKLEVATKGIPAEDKDIEIFSMLRIRAKLYARCYHHHIKPVTGIDEWAVSEFITTVPGNHDVWDGSIDLRAEMVDLAMVQDEMSWDGFWWNDVLNGLRRDSGV</sequence>
<reference evidence="1" key="1">
    <citation type="submission" date="2022-08" db="EMBL/GenBank/DDBJ databases">
        <title>Genome Sequence of Fusarium decemcellulare.</title>
        <authorList>
            <person name="Buettner E."/>
        </authorList>
    </citation>
    <scope>NUCLEOTIDE SEQUENCE</scope>
    <source>
        <strain evidence="1">Babe19</strain>
    </source>
</reference>
<dbReference type="Proteomes" id="UP001148629">
    <property type="component" value="Unassembled WGS sequence"/>
</dbReference>